<proteinExistence type="predicted"/>
<evidence type="ECO:0000259" key="4">
    <source>
        <dbReference type="PROSITE" id="PS50883"/>
    </source>
</evidence>
<dbReference type="AlphaFoldDB" id="A0A369QB53"/>
<dbReference type="InterPro" id="IPR000160">
    <property type="entry name" value="GGDEF_dom"/>
</dbReference>
<keyword evidence="7" id="KW-1185">Reference proteome</keyword>
<organism evidence="6 7">
    <name type="scientific">Alteripontixanthobacter maritimus</name>
    <dbReference type="NCBI Taxonomy" id="2161824"/>
    <lineage>
        <taxon>Bacteria</taxon>
        <taxon>Pseudomonadati</taxon>
        <taxon>Pseudomonadota</taxon>
        <taxon>Alphaproteobacteria</taxon>
        <taxon>Sphingomonadales</taxon>
        <taxon>Erythrobacteraceae</taxon>
        <taxon>Alteripontixanthobacter</taxon>
    </lineage>
</organism>
<dbReference type="Gene3D" id="3.30.70.270">
    <property type="match status" value="1"/>
</dbReference>
<dbReference type="SMART" id="SM00052">
    <property type="entry name" value="EAL"/>
    <property type="match status" value="1"/>
</dbReference>
<evidence type="ECO:0000259" key="3">
    <source>
        <dbReference type="PROSITE" id="PS50113"/>
    </source>
</evidence>
<protein>
    <submittedName>
        <fullName evidence="6">Cyclic di-GMP phosphodiesterase Gmr</fullName>
        <ecNumber evidence="6">2.7.3.-</ecNumber>
    </submittedName>
</protein>
<feature type="domain" description="GGDEF" evidence="5">
    <location>
        <begin position="373"/>
        <end position="506"/>
    </location>
</feature>
<dbReference type="PANTHER" id="PTHR44757:SF2">
    <property type="entry name" value="BIOFILM ARCHITECTURE MAINTENANCE PROTEIN MBAA"/>
    <property type="match status" value="1"/>
</dbReference>
<feature type="domain" description="PAC" evidence="3">
    <location>
        <begin position="288"/>
        <end position="342"/>
    </location>
</feature>
<feature type="region of interest" description="Disordered" evidence="1">
    <location>
        <begin position="782"/>
        <end position="808"/>
    </location>
</feature>
<dbReference type="GO" id="GO:0016740">
    <property type="term" value="F:transferase activity"/>
    <property type="evidence" value="ECO:0007669"/>
    <property type="project" value="UniProtKB-KW"/>
</dbReference>
<comment type="caution">
    <text evidence="6">The sequence shown here is derived from an EMBL/GenBank/DDBJ whole genome shotgun (WGS) entry which is preliminary data.</text>
</comment>
<dbReference type="EC" id="2.7.3.-" evidence="6"/>
<dbReference type="CDD" id="cd01948">
    <property type="entry name" value="EAL"/>
    <property type="match status" value="1"/>
</dbReference>
<dbReference type="PROSITE" id="PS50887">
    <property type="entry name" value="GGDEF"/>
    <property type="match status" value="1"/>
</dbReference>
<dbReference type="CDD" id="cd00130">
    <property type="entry name" value="PAS"/>
    <property type="match status" value="1"/>
</dbReference>
<dbReference type="SUPFAM" id="SSF141868">
    <property type="entry name" value="EAL domain-like"/>
    <property type="match status" value="1"/>
</dbReference>
<dbReference type="EMBL" id="QBKA01000002">
    <property type="protein sequence ID" value="RDC60447.1"/>
    <property type="molecule type" value="Genomic_DNA"/>
</dbReference>
<evidence type="ECO:0000256" key="1">
    <source>
        <dbReference type="SAM" id="MobiDB-lite"/>
    </source>
</evidence>
<keyword evidence="2" id="KW-0472">Membrane</keyword>
<feature type="transmembrane region" description="Helical" evidence="2">
    <location>
        <begin position="178"/>
        <end position="203"/>
    </location>
</feature>
<dbReference type="Pfam" id="PF00563">
    <property type="entry name" value="EAL"/>
    <property type="match status" value="1"/>
</dbReference>
<keyword evidence="2" id="KW-0812">Transmembrane</keyword>
<keyword evidence="6" id="KW-0808">Transferase</keyword>
<dbReference type="PROSITE" id="PS50113">
    <property type="entry name" value="PAC"/>
    <property type="match status" value="1"/>
</dbReference>
<dbReference type="Gene3D" id="3.30.450.20">
    <property type="entry name" value="PAS domain"/>
    <property type="match status" value="1"/>
</dbReference>
<dbReference type="Pfam" id="PF13426">
    <property type="entry name" value="PAS_9"/>
    <property type="match status" value="1"/>
</dbReference>
<reference evidence="6 7" key="1">
    <citation type="submission" date="2018-04" db="EMBL/GenBank/DDBJ databases">
        <title>Altererythrobacter sp. HME9302 genome sequencing and assembly.</title>
        <authorList>
            <person name="Kang H."/>
            <person name="Kim H."/>
            <person name="Joh K."/>
        </authorList>
    </citation>
    <scope>NUCLEOTIDE SEQUENCE [LARGE SCALE GENOMIC DNA]</scope>
    <source>
        <strain evidence="6 7">HME9302</strain>
    </source>
</reference>
<evidence type="ECO:0000259" key="5">
    <source>
        <dbReference type="PROSITE" id="PS50887"/>
    </source>
</evidence>
<feature type="transmembrane region" description="Helical" evidence="2">
    <location>
        <begin position="128"/>
        <end position="148"/>
    </location>
</feature>
<keyword evidence="2" id="KW-1133">Transmembrane helix</keyword>
<feature type="transmembrane region" description="Helical" evidence="2">
    <location>
        <begin position="103"/>
        <end position="122"/>
    </location>
</feature>
<dbReference type="SMART" id="SM00267">
    <property type="entry name" value="GGDEF"/>
    <property type="match status" value="1"/>
</dbReference>
<accession>A0A369QB53</accession>
<dbReference type="CDD" id="cd01949">
    <property type="entry name" value="GGDEF"/>
    <property type="match status" value="1"/>
</dbReference>
<dbReference type="SUPFAM" id="SSF55785">
    <property type="entry name" value="PYP-like sensor domain (PAS domain)"/>
    <property type="match status" value="1"/>
</dbReference>
<dbReference type="InterPro" id="IPR052155">
    <property type="entry name" value="Biofilm_reg_signaling"/>
</dbReference>
<evidence type="ECO:0000256" key="2">
    <source>
        <dbReference type="SAM" id="Phobius"/>
    </source>
</evidence>
<dbReference type="OrthoDB" id="9790882at2"/>
<dbReference type="NCBIfam" id="TIGR00254">
    <property type="entry name" value="GGDEF"/>
    <property type="match status" value="1"/>
</dbReference>
<dbReference type="PROSITE" id="PS50883">
    <property type="entry name" value="EAL"/>
    <property type="match status" value="1"/>
</dbReference>
<feature type="transmembrane region" description="Helical" evidence="2">
    <location>
        <begin position="56"/>
        <end position="82"/>
    </location>
</feature>
<dbReference type="SUPFAM" id="SSF55073">
    <property type="entry name" value="Nucleotide cyclase"/>
    <property type="match status" value="1"/>
</dbReference>
<dbReference type="InterPro" id="IPR043128">
    <property type="entry name" value="Rev_trsase/Diguanyl_cyclase"/>
</dbReference>
<dbReference type="InterPro" id="IPR001633">
    <property type="entry name" value="EAL_dom"/>
</dbReference>
<dbReference type="InterPro" id="IPR035965">
    <property type="entry name" value="PAS-like_dom_sf"/>
</dbReference>
<dbReference type="NCBIfam" id="TIGR00229">
    <property type="entry name" value="sensory_box"/>
    <property type="match status" value="1"/>
</dbReference>
<dbReference type="InterPro" id="IPR029787">
    <property type="entry name" value="Nucleotide_cyclase"/>
</dbReference>
<dbReference type="Pfam" id="PF00990">
    <property type="entry name" value="GGDEF"/>
    <property type="match status" value="1"/>
</dbReference>
<feature type="domain" description="EAL" evidence="4">
    <location>
        <begin position="515"/>
        <end position="765"/>
    </location>
</feature>
<dbReference type="InterPro" id="IPR035919">
    <property type="entry name" value="EAL_sf"/>
</dbReference>
<gene>
    <name evidence="6" type="ORF">HME9302_01654</name>
</gene>
<dbReference type="Proteomes" id="UP000253727">
    <property type="component" value="Unassembled WGS sequence"/>
</dbReference>
<dbReference type="InterPro" id="IPR000700">
    <property type="entry name" value="PAS-assoc_C"/>
</dbReference>
<dbReference type="Gene3D" id="3.20.20.450">
    <property type="entry name" value="EAL domain"/>
    <property type="match status" value="1"/>
</dbReference>
<dbReference type="PANTHER" id="PTHR44757">
    <property type="entry name" value="DIGUANYLATE CYCLASE DGCP"/>
    <property type="match status" value="1"/>
</dbReference>
<sequence length="808" mass="89605">MRVKKASDFWRKLALLDLVDHRVPARDREWFARCKLQHTGAFPYKTYDTVRVFSAVAIYSFFMPALLLALIAGVGIAAIAYHAHIERCARSGRQTYRQSYRRLRDLMLVRGVMWAGIYMIALAMAPPAILSVLLPAAVMIMFVDGLCMIAMPRRALVAVGLQAIGIATPAVLNPTAITLISAVVAGFSFLFLHWALFNLNYLFATRRLRTRELTHANETIQLLMNQYDEDGSDWLFECDEKGAILRPNDRFCQAAQLPAHEMNGMLLSLIFDDCPEREELRAIGKREDNFRNHVIPLTLDGEKRWWSISARPIYDDEGILRSWRGFISDVTRTRQAEAKVTYMAHYDVLTNLANRSLFNITLQRAFVRRDPDDVIGVLYVDLDHFKAVNDTHGHALGDMVLAEAARRIENAVPDTAMVARLGGDEFAVVLASQTDRSAIVRIAHNIVSAMDDPVEAEGQSLPIGASIGVAFAPENGLDGDTVLRAADLALYDAKAKGRRGVSLFDPDMQEEMQDRRTLELDLRAALGRGELELFYQPLVSAIDSVTVGYEALLRWNHPTRGQVSPAVFIPIAEETGQIVQIGTWVLREALREAATWPEELSVSVNLSPAQMADDSILTTVVGALAQTGVPASRLELEITETLLMQDNPETIAVLHKLRDMGVKIALDDFGTGYSSLNYLRSFPFDKIKIDRCFVEDIAEKKDSDAIVRAVIGLAEELDMRTTAEGVETAHQLAQLRQNGCTHLQGFLFSKARPASELAHKLAVPGAPAKEAELAVEAKPVTQIASKKRARKAATNAPAKRTPPKRKSG</sequence>
<evidence type="ECO:0000313" key="6">
    <source>
        <dbReference type="EMBL" id="RDC60447.1"/>
    </source>
</evidence>
<evidence type="ECO:0000313" key="7">
    <source>
        <dbReference type="Proteomes" id="UP000253727"/>
    </source>
</evidence>
<dbReference type="InterPro" id="IPR000014">
    <property type="entry name" value="PAS"/>
</dbReference>
<name>A0A369QB53_9SPHN</name>